<dbReference type="OrthoDB" id="8904098at2759"/>
<feature type="transmembrane region" description="Helical" evidence="7">
    <location>
        <begin position="512"/>
        <end position="531"/>
    </location>
</feature>
<sequence length="703" mass="77757">MRSAPSNPSTASTWADDAGTYSPDDRPASDIHLSRTDTIQLVATRPKPGRARPRKPSRRTGRQPDTATHSHMTATAHSSPRTKRAGPVPPQAWLIVVTELCERFTYYGASLMFQLYMLRELGLNQAAATAVNRGFSFFCYFTTILGAVIADQYLGKYRTILIFAALYAIGLGILTLSATPASIAGGWGLPGFLLGCYVFMGLGTGGMKANVSAFVAEQIPHNHSVLGGPEGKDYEALEGADTSDHDKHRYLDNGCDTDEGETDDGDDHVVAEDASFTTVDPASAHHYRHPVTDVRYPPPGALPAIDYQLTVERVFRYFYWAICLGAFIGQVLCPMVAQRSTYAHAFLLPTVLFFTAVLIFWSGRKRYVHRPPTQAVLLQALRCVRYALKHRRPGQGHWLDAALPSVIAARFKADTEGHVEPLADEEVLEDNPLYAHPLGAGVAMAPLASTAVPLSLAVDWDDDFVDSLRRAGRACAVFAFYPFFWAIYSNMADNFITQALTLERPDWFPPDQMNALINLVLVVIIPLFDIYIDPALRARGLRLGPIRRITLGFAIAVATFFYITVLQYVIYTTGPYYDFSEARLRAAHVPDTATTAAADSHGLYQNHVSIWWQAIPCLLMGLADFFASATGLEFAYSQAPRQMKSVVVALYLFTSCLGSLLGLIVAYWSHDPNFIYVYGFQTVIMLLATLLFSHLFSHWDQFM</sequence>
<keyword evidence="9" id="KW-1185">Reference proteome</keyword>
<dbReference type="InterPro" id="IPR018456">
    <property type="entry name" value="PTR2_symporter_CS"/>
</dbReference>
<keyword evidence="5 7" id="KW-0472">Membrane</keyword>
<evidence type="ECO:0000256" key="4">
    <source>
        <dbReference type="ARBA" id="ARBA00022989"/>
    </source>
</evidence>
<evidence type="ECO:0008006" key="10">
    <source>
        <dbReference type="Google" id="ProtNLM"/>
    </source>
</evidence>
<feature type="region of interest" description="Disordered" evidence="6">
    <location>
        <begin position="1"/>
        <end position="86"/>
    </location>
</feature>
<dbReference type="InterPro" id="IPR036259">
    <property type="entry name" value="MFS_trans_sf"/>
</dbReference>
<dbReference type="Pfam" id="PF00854">
    <property type="entry name" value="PTR2"/>
    <property type="match status" value="2"/>
</dbReference>
<feature type="compositionally biased region" description="Basic and acidic residues" evidence="6">
    <location>
        <begin position="23"/>
        <end position="35"/>
    </location>
</feature>
<dbReference type="EMBL" id="JANBPT010000624">
    <property type="protein sequence ID" value="KAJ1915567.1"/>
    <property type="molecule type" value="Genomic_DNA"/>
</dbReference>
<dbReference type="Gene3D" id="1.20.1250.20">
    <property type="entry name" value="MFS general substrate transporter like domains"/>
    <property type="match status" value="1"/>
</dbReference>
<feature type="transmembrane region" description="Helical" evidence="7">
    <location>
        <begin position="648"/>
        <end position="669"/>
    </location>
</feature>
<feature type="transmembrane region" description="Helical" evidence="7">
    <location>
        <begin position="551"/>
        <end position="571"/>
    </location>
</feature>
<comment type="similarity">
    <text evidence="2">Belongs to the major facilitator superfamily. Proton-dependent oligopeptide transporter (POT/PTR) (TC 2.A.17) family.</text>
</comment>
<dbReference type="GO" id="GO:0006857">
    <property type="term" value="P:oligopeptide transport"/>
    <property type="evidence" value="ECO:0007669"/>
    <property type="project" value="InterPro"/>
</dbReference>
<feature type="transmembrane region" description="Helical" evidence="7">
    <location>
        <begin position="675"/>
        <end position="696"/>
    </location>
</feature>
<evidence type="ECO:0000256" key="6">
    <source>
        <dbReference type="SAM" id="MobiDB-lite"/>
    </source>
</evidence>
<dbReference type="PANTHER" id="PTHR11654">
    <property type="entry name" value="OLIGOPEPTIDE TRANSPORTER-RELATED"/>
    <property type="match status" value="1"/>
</dbReference>
<protein>
    <recommendedName>
        <fullName evidence="10">Peptide transporter</fullName>
    </recommendedName>
</protein>
<feature type="compositionally biased region" description="Polar residues" evidence="6">
    <location>
        <begin position="1"/>
        <end position="13"/>
    </location>
</feature>
<dbReference type="AlphaFoldDB" id="A0A9W8A1S1"/>
<accession>A0A9W8A1S1</accession>
<reference evidence="8" key="1">
    <citation type="submission" date="2022-07" db="EMBL/GenBank/DDBJ databases">
        <title>Phylogenomic reconstructions and comparative analyses of Kickxellomycotina fungi.</title>
        <authorList>
            <person name="Reynolds N.K."/>
            <person name="Stajich J.E."/>
            <person name="Barry K."/>
            <person name="Grigoriev I.V."/>
            <person name="Crous P."/>
            <person name="Smith M.E."/>
        </authorList>
    </citation>
    <scope>NUCLEOTIDE SEQUENCE</scope>
    <source>
        <strain evidence="8">RSA 861</strain>
    </source>
</reference>
<comment type="caution">
    <text evidence="8">The sequence shown here is derived from an EMBL/GenBank/DDBJ whole genome shotgun (WGS) entry which is preliminary data.</text>
</comment>
<keyword evidence="3 7" id="KW-0812">Transmembrane</keyword>
<dbReference type="InterPro" id="IPR000109">
    <property type="entry name" value="POT_fam"/>
</dbReference>
<feature type="transmembrane region" description="Helical" evidence="7">
    <location>
        <begin position="184"/>
        <end position="202"/>
    </location>
</feature>
<dbReference type="GO" id="GO:0022857">
    <property type="term" value="F:transmembrane transporter activity"/>
    <property type="evidence" value="ECO:0007669"/>
    <property type="project" value="InterPro"/>
</dbReference>
<name>A0A9W8A1S1_9FUNG</name>
<dbReference type="PROSITE" id="PS01022">
    <property type="entry name" value="PTR2_1"/>
    <property type="match status" value="1"/>
</dbReference>
<feature type="transmembrane region" description="Helical" evidence="7">
    <location>
        <begin position="317"/>
        <end position="337"/>
    </location>
</feature>
<evidence type="ECO:0000313" key="8">
    <source>
        <dbReference type="EMBL" id="KAJ1915567.1"/>
    </source>
</evidence>
<keyword evidence="4 7" id="KW-1133">Transmembrane helix</keyword>
<evidence type="ECO:0000256" key="3">
    <source>
        <dbReference type="ARBA" id="ARBA00022692"/>
    </source>
</evidence>
<evidence type="ECO:0000256" key="2">
    <source>
        <dbReference type="ARBA" id="ARBA00005982"/>
    </source>
</evidence>
<proteinExistence type="inferred from homology"/>
<feature type="transmembrane region" description="Helical" evidence="7">
    <location>
        <begin position="160"/>
        <end position="178"/>
    </location>
</feature>
<dbReference type="GO" id="GO:0016020">
    <property type="term" value="C:membrane"/>
    <property type="evidence" value="ECO:0007669"/>
    <property type="project" value="UniProtKB-SubCell"/>
</dbReference>
<evidence type="ECO:0000313" key="9">
    <source>
        <dbReference type="Proteomes" id="UP001150569"/>
    </source>
</evidence>
<feature type="transmembrane region" description="Helical" evidence="7">
    <location>
        <begin position="610"/>
        <end position="636"/>
    </location>
</feature>
<feature type="compositionally biased region" description="Low complexity" evidence="6">
    <location>
        <begin position="66"/>
        <end position="79"/>
    </location>
</feature>
<feature type="transmembrane region" description="Helical" evidence="7">
    <location>
        <begin position="343"/>
        <end position="361"/>
    </location>
</feature>
<comment type="subcellular location">
    <subcellularLocation>
        <location evidence="1">Membrane</location>
        <topology evidence="1">Multi-pass membrane protein</topology>
    </subcellularLocation>
</comment>
<evidence type="ECO:0000256" key="7">
    <source>
        <dbReference type="SAM" id="Phobius"/>
    </source>
</evidence>
<dbReference type="Proteomes" id="UP001150569">
    <property type="component" value="Unassembled WGS sequence"/>
</dbReference>
<feature type="compositionally biased region" description="Basic residues" evidence="6">
    <location>
        <begin position="47"/>
        <end position="61"/>
    </location>
</feature>
<dbReference type="SUPFAM" id="SSF103473">
    <property type="entry name" value="MFS general substrate transporter"/>
    <property type="match status" value="2"/>
</dbReference>
<evidence type="ECO:0000256" key="1">
    <source>
        <dbReference type="ARBA" id="ARBA00004141"/>
    </source>
</evidence>
<gene>
    <name evidence="8" type="ORF">IWQ60_008394</name>
</gene>
<organism evidence="8 9">
    <name type="scientific">Tieghemiomyces parasiticus</name>
    <dbReference type="NCBI Taxonomy" id="78921"/>
    <lineage>
        <taxon>Eukaryota</taxon>
        <taxon>Fungi</taxon>
        <taxon>Fungi incertae sedis</taxon>
        <taxon>Zoopagomycota</taxon>
        <taxon>Kickxellomycotina</taxon>
        <taxon>Dimargaritomycetes</taxon>
        <taxon>Dimargaritales</taxon>
        <taxon>Dimargaritaceae</taxon>
        <taxon>Tieghemiomyces</taxon>
    </lineage>
</organism>
<feature type="transmembrane region" description="Helical" evidence="7">
    <location>
        <begin position="474"/>
        <end position="492"/>
    </location>
</feature>
<evidence type="ECO:0000256" key="5">
    <source>
        <dbReference type="ARBA" id="ARBA00023136"/>
    </source>
</evidence>
<feature type="transmembrane region" description="Helical" evidence="7">
    <location>
        <begin position="134"/>
        <end position="153"/>
    </location>
</feature>